<organism evidence="1">
    <name type="scientific">Brassica napus</name>
    <name type="common">Rape</name>
    <dbReference type="NCBI Taxonomy" id="3708"/>
    <lineage>
        <taxon>Eukaryota</taxon>
        <taxon>Viridiplantae</taxon>
        <taxon>Streptophyta</taxon>
        <taxon>Embryophyta</taxon>
        <taxon>Tracheophyta</taxon>
        <taxon>Spermatophyta</taxon>
        <taxon>Magnoliopsida</taxon>
        <taxon>eudicotyledons</taxon>
        <taxon>Gunneridae</taxon>
        <taxon>Pentapetalae</taxon>
        <taxon>rosids</taxon>
        <taxon>malvids</taxon>
        <taxon>Brassicales</taxon>
        <taxon>Brassicaceae</taxon>
        <taxon>Brassiceae</taxon>
        <taxon>Brassica</taxon>
    </lineage>
</organism>
<sequence>MVSAKLLEIWYFIFVSSKIERSSVLACGTQNPAIKEFEESLEFLITHLNTTSLPVGLHAFLPPRVRRRNNLTACRLHRFGTYDLVHALSEMYWVPPSTQRRFGFDHVVENTLRALAALPTAPPSVSVSSLLPNDVLSSCAIFVHLVTNSLRCGAIFISCIARVIFSFSV</sequence>
<accession>A0A816JWJ0</accession>
<proteinExistence type="predicted"/>
<protein>
    <submittedName>
        <fullName evidence="1">(rape) hypothetical protein</fullName>
    </submittedName>
</protein>
<gene>
    <name evidence="1" type="ORF">DARMORV10_C04P65020.1</name>
</gene>
<dbReference type="EMBL" id="HG994368">
    <property type="protein sequence ID" value="CAF1867690.1"/>
    <property type="molecule type" value="Genomic_DNA"/>
</dbReference>
<reference evidence="1" key="1">
    <citation type="submission" date="2021-01" db="EMBL/GenBank/DDBJ databases">
        <authorList>
            <consortium name="Genoscope - CEA"/>
            <person name="William W."/>
        </authorList>
    </citation>
    <scope>NUCLEOTIDE SEQUENCE</scope>
</reference>
<name>A0A816JWJ0_BRANA</name>
<evidence type="ECO:0000313" key="1">
    <source>
        <dbReference type="EMBL" id="CAF1867690.1"/>
    </source>
</evidence>
<dbReference type="Proteomes" id="UP001295469">
    <property type="component" value="Chromosome C04"/>
</dbReference>
<dbReference type="AlphaFoldDB" id="A0A816JWJ0"/>